<keyword evidence="1" id="KW-0472">Membrane</keyword>
<dbReference type="Proteomes" id="UP000186004">
    <property type="component" value="Unassembled WGS sequence"/>
</dbReference>
<proteinExistence type="predicted"/>
<keyword evidence="1" id="KW-1133">Transmembrane helix</keyword>
<dbReference type="EMBL" id="FTNF01000008">
    <property type="protein sequence ID" value="SIR29411.1"/>
    <property type="molecule type" value="Genomic_DNA"/>
</dbReference>
<organism evidence="2 3">
    <name type="scientific">Micromonospora avicenniae</name>
    <dbReference type="NCBI Taxonomy" id="1198245"/>
    <lineage>
        <taxon>Bacteria</taxon>
        <taxon>Bacillati</taxon>
        <taxon>Actinomycetota</taxon>
        <taxon>Actinomycetes</taxon>
        <taxon>Micromonosporales</taxon>
        <taxon>Micromonosporaceae</taxon>
        <taxon>Micromonospora</taxon>
    </lineage>
</organism>
<dbReference type="STRING" id="1198245.SAMN05444858_10870"/>
<name>A0A1N6ZRQ7_9ACTN</name>
<feature type="transmembrane region" description="Helical" evidence="1">
    <location>
        <begin position="15"/>
        <end position="35"/>
    </location>
</feature>
<keyword evidence="3" id="KW-1185">Reference proteome</keyword>
<accession>A0A1N6ZRQ7</accession>
<protein>
    <recommendedName>
        <fullName evidence="4">DUF3592 domain-containing protein</fullName>
    </recommendedName>
</protein>
<reference evidence="2 3" key="1">
    <citation type="submission" date="2017-01" db="EMBL/GenBank/DDBJ databases">
        <authorList>
            <person name="Mah S.A."/>
            <person name="Swanson W.J."/>
            <person name="Moy G.W."/>
            <person name="Vacquier V.D."/>
        </authorList>
    </citation>
    <scope>NUCLEOTIDE SEQUENCE [LARGE SCALE GENOMIC DNA]</scope>
    <source>
        <strain evidence="2 3">DSM 45758</strain>
    </source>
</reference>
<gene>
    <name evidence="2" type="ORF">SAMN05444858_10870</name>
</gene>
<dbReference type="OrthoDB" id="9939332at2"/>
<evidence type="ECO:0000256" key="1">
    <source>
        <dbReference type="SAM" id="Phobius"/>
    </source>
</evidence>
<evidence type="ECO:0008006" key="4">
    <source>
        <dbReference type="Google" id="ProtNLM"/>
    </source>
</evidence>
<evidence type="ECO:0000313" key="3">
    <source>
        <dbReference type="Proteomes" id="UP000186004"/>
    </source>
</evidence>
<sequence>MDERWEELHPRRRNFITALIAVIVAATFMCCVALYNGTVAIELATRGITTEATVVQVDRFQRGSNVIVEFTAQGGDTVSVECTSCSPELGEGDRVRIRYNPENVASGVEDAENQGARRVALFALAAVAVLLSAAGFIKWRLARERTSV</sequence>
<feature type="transmembrane region" description="Helical" evidence="1">
    <location>
        <begin position="119"/>
        <end position="137"/>
    </location>
</feature>
<keyword evidence="1" id="KW-0812">Transmembrane</keyword>
<dbReference type="RefSeq" id="WP_076470916.1">
    <property type="nucleotide sequence ID" value="NZ_FTNF01000008.1"/>
</dbReference>
<evidence type="ECO:0000313" key="2">
    <source>
        <dbReference type="EMBL" id="SIR29411.1"/>
    </source>
</evidence>
<dbReference type="AlphaFoldDB" id="A0A1N6ZRQ7"/>